<feature type="coiled-coil region" evidence="1">
    <location>
        <begin position="84"/>
        <end position="115"/>
    </location>
</feature>
<gene>
    <name evidence="3" type="ORF">J2Z83_003632</name>
</gene>
<evidence type="ECO:0000256" key="2">
    <source>
        <dbReference type="SAM" id="MobiDB-lite"/>
    </source>
</evidence>
<dbReference type="SUPFAM" id="SSF56059">
    <property type="entry name" value="Glutathione synthetase ATP-binding domain-like"/>
    <property type="match status" value="1"/>
</dbReference>
<dbReference type="InterPro" id="IPR029465">
    <property type="entry name" value="ATPgrasp_TupA"/>
</dbReference>
<evidence type="ECO:0008006" key="5">
    <source>
        <dbReference type="Google" id="ProtNLM"/>
    </source>
</evidence>
<name>A0ABS4IMF1_9BACI</name>
<feature type="region of interest" description="Disordered" evidence="2">
    <location>
        <begin position="45"/>
        <end position="64"/>
    </location>
</feature>
<organism evidence="3 4">
    <name type="scientific">Virgibacillus natechei</name>
    <dbReference type="NCBI Taxonomy" id="1216297"/>
    <lineage>
        <taxon>Bacteria</taxon>
        <taxon>Bacillati</taxon>
        <taxon>Bacillota</taxon>
        <taxon>Bacilli</taxon>
        <taxon>Bacillales</taxon>
        <taxon>Bacillaceae</taxon>
        <taxon>Virgibacillus</taxon>
    </lineage>
</organism>
<evidence type="ECO:0000256" key="1">
    <source>
        <dbReference type="SAM" id="Coils"/>
    </source>
</evidence>
<dbReference type="Proteomes" id="UP001519345">
    <property type="component" value="Unassembled WGS sequence"/>
</dbReference>
<dbReference type="EMBL" id="JAGGKX010000027">
    <property type="protein sequence ID" value="MBP1971481.1"/>
    <property type="molecule type" value="Genomic_DNA"/>
</dbReference>
<dbReference type="Pfam" id="PF14305">
    <property type="entry name" value="ATPgrasp_TupA"/>
    <property type="match status" value="1"/>
</dbReference>
<reference evidence="3 4" key="1">
    <citation type="submission" date="2021-03" db="EMBL/GenBank/DDBJ databases">
        <title>Genomic Encyclopedia of Type Strains, Phase IV (KMG-IV): sequencing the most valuable type-strain genomes for metagenomic binning, comparative biology and taxonomic classification.</title>
        <authorList>
            <person name="Goeker M."/>
        </authorList>
    </citation>
    <scope>NUCLEOTIDE SEQUENCE [LARGE SCALE GENOMIC DNA]</scope>
    <source>
        <strain evidence="3 4">DSM 25609</strain>
    </source>
</reference>
<protein>
    <recommendedName>
        <fullName evidence="5">Teichuronopeptide biosynthesis</fullName>
    </recommendedName>
</protein>
<sequence>MTTNNEVNNEQEKQDEDHSSQPPHQSEHEKEQELVKLLINKEAAITKAEKERKTHEKKTKQIDNSSTWRYSKPLRKWNKLFSKTAESKQYIKELEANLQETQKELYATREQLNEAMFDDRKLDSNQVHEVMKDTKDEGKLMGFIDEAVQKKKQQETNYTHALHYAARLFMNEKTEYRNLIYSNILSGLKIEEIPEFMMRAGLDDESIPLKQAASFRASLNMRIRQKQLTESLPEWVLDEKQDAYTFMDRLGVRKPWTSDKKYKHTEIPKEEGIVIKPADGAGSRGVYLVYSLNDIIDIKRSKTIDSWDSLIETMKTDLTSDWVMNDEWFIEELIFENKQEKRPASDIKFYCFYGKVGIILEITRVPEMKYCWWTTTGEHIRTGKYDEDLFKGKGISADEIELASSISAKIPAPFIRIDFLRSADGLVFGEFTPKPGNYDDFDQLTDQWLGDYFIEAQGRLTNDLLNGKQFEEYKTFIESLTK</sequence>
<accession>A0ABS4IMF1</accession>
<comment type="caution">
    <text evidence="3">The sequence shown here is derived from an EMBL/GenBank/DDBJ whole genome shotgun (WGS) entry which is preliminary data.</text>
</comment>
<evidence type="ECO:0000313" key="3">
    <source>
        <dbReference type="EMBL" id="MBP1971481.1"/>
    </source>
</evidence>
<keyword evidence="4" id="KW-1185">Reference proteome</keyword>
<proteinExistence type="predicted"/>
<evidence type="ECO:0000313" key="4">
    <source>
        <dbReference type="Proteomes" id="UP001519345"/>
    </source>
</evidence>
<feature type="region of interest" description="Disordered" evidence="2">
    <location>
        <begin position="1"/>
        <end position="33"/>
    </location>
</feature>
<dbReference type="RefSeq" id="WP_264917237.1">
    <property type="nucleotide sequence ID" value="NZ_CP110224.1"/>
</dbReference>
<feature type="compositionally biased region" description="Basic and acidic residues" evidence="2">
    <location>
        <begin position="10"/>
        <end position="33"/>
    </location>
</feature>
<keyword evidence="1" id="KW-0175">Coiled coil</keyword>